<proteinExistence type="predicted"/>
<dbReference type="GeneID" id="29116141"/>
<organism evidence="2 4">
    <name type="scientific">Alternaria alternata</name>
    <name type="common">Alternaria rot fungus</name>
    <name type="synonym">Torula alternata</name>
    <dbReference type="NCBI Taxonomy" id="5599"/>
    <lineage>
        <taxon>Eukaryota</taxon>
        <taxon>Fungi</taxon>
        <taxon>Dikarya</taxon>
        <taxon>Ascomycota</taxon>
        <taxon>Pezizomycotina</taxon>
        <taxon>Dothideomycetes</taxon>
        <taxon>Pleosporomycetidae</taxon>
        <taxon>Pleosporales</taxon>
        <taxon>Pleosporineae</taxon>
        <taxon>Pleosporaceae</taxon>
        <taxon>Alternaria</taxon>
        <taxon>Alternaria sect. Alternaria</taxon>
        <taxon>Alternaria alternata complex</taxon>
    </lineage>
</organism>
<dbReference type="SUPFAM" id="SSF55729">
    <property type="entry name" value="Acyl-CoA N-acyltransferases (Nat)"/>
    <property type="match status" value="1"/>
</dbReference>
<evidence type="ECO:0008006" key="6">
    <source>
        <dbReference type="Google" id="ProtNLM"/>
    </source>
</evidence>
<feature type="compositionally biased region" description="Polar residues" evidence="1">
    <location>
        <begin position="268"/>
        <end position="281"/>
    </location>
</feature>
<feature type="compositionally biased region" description="Basic residues" evidence="1">
    <location>
        <begin position="108"/>
        <end position="124"/>
    </location>
</feature>
<dbReference type="Proteomes" id="UP000291422">
    <property type="component" value="Unassembled WGS sequence"/>
</dbReference>
<feature type="region of interest" description="Disordered" evidence="1">
    <location>
        <begin position="28"/>
        <end position="69"/>
    </location>
</feature>
<evidence type="ECO:0000313" key="2">
    <source>
        <dbReference type="EMBL" id="OAG18425.1"/>
    </source>
</evidence>
<feature type="compositionally biased region" description="Basic and acidic residues" evidence="1">
    <location>
        <begin position="205"/>
        <end position="218"/>
    </location>
</feature>
<reference evidence="5" key="2">
    <citation type="journal article" date="2019" name="bioRxiv">
        <title>Genomics, evolutionary history and diagnostics of the Alternaria alternata species group including apple and Asian pear pathotypes.</title>
        <authorList>
            <person name="Armitage A.D."/>
            <person name="Cockerton H.M."/>
            <person name="Sreenivasaprasad S."/>
            <person name="Woodhall J.W."/>
            <person name="Lane C.R."/>
            <person name="Harrison R.J."/>
            <person name="Clarkson J.P."/>
        </authorList>
    </citation>
    <scope>NUCLEOTIDE SEQUENCE [LARGE SCALE GENOMIC DNA]</scope>
    <source>
        <strain evidence="5">FERA 1177</strain>
    </source>
</reference>
<dbReference type="VEuPathDB" id="FungiDB:CC77DRAFT_189565"/>
<dbReference type="EMBL" id="PDXD01000007">
    <property type="protein sequence ID" value="RYN78651.1"/>
    <property type="molecule type" value="Genomic_DNA"/>
</dbReference>
<reference evidence="2 4" key="1">
    <citation type="submission" date="2016-05" db="EMBL/GenBank/DDBJ databases">
        <title>Comparative analysis of secretome profiles of manganese(II)-oxidizing ascomycete fungi.</title>
        <authorList>
            <consortium name="DOE Joint Genome Institute"/>
            <person name="Zeiner C.A."/>
            <person name="Purvine S.O."/>
            <person name="Zink E.M."/>
            <person name="Wu S."/>
            <person name="Pasa-Tolic L."/>
            <person name="Chaput D.L."/>
            <person name="Haridas S."/>
            <person name="Grigoriev I.V."/>
            <person name="Santelli C.M."/>
            <person name="Hansel C.M."/>
        </authorList>
    </citation>
    <scope>NUCLEOTIDE SEQUENCE [LARGE SCALE GENOMIC DNA]</scope>
    <source>
        <strain evidence="2 4">SRC1lrK2f</strain>
    </source>
</reference>
<evidence type="ECO:0000313" key="4">
    <source>
        <dbReference type="Proteomes" id="UP000077248"/>
    </source>
</evidence>
<accession>A0A177DF60</accession>
<dbReference type="AlphaFoldDB" id="A0A177DF60"/>
<dbReference type="Proteomes" id="UP000077248">
    <property type="component" value="Unassembled WGS sequence"/>
</dbReference>
<dbReference type="InterPro" id="IPR016181">
    <property type="entry name" value="Acyl_CoA_acyltransferase"/>
</dbReference>
<evidence type="ECO:0000313" key="3">
    <source>
        <dbReference type="EMBL" id="RYN78651.1"/>
    </source>
</evidence>
<dbReference type="KEGG" id="aalt:CC77DRAFT_189565"/>
<sequence>MSRTARNWCPRSTLPPLPLLIEVDDSSANESHVNKELKNEPMTWQQEKDFKGSPGLNKPQSGRPHWQSLPFEELPTVHVGADNSWVAQQAELSLPTHLPELHINNAIKKQKPPYKRRSRNKKKKTGDGEMIGPPDSTARIYVPPHLRNRSFVDAGKADSAHSSGVAVSASPTASNQSKDTIISKTDPVPNDVADQHQSPSSSGKTSHDPRQDEKRESAMPEPFVYVGWDEPKEDLPIAKKNPGNPRWARGPQPYKKTVWPKAKDMKYTPSSSNSDGGVDFKSNSDGDPHYDIKKLVDWNGDWLPPEMWSARKGYTDRHFSAHIEQWCNTHPLDWNNGVTPYFPPDTFIQGKELAPRYWLEVKVGGESLREFWKGLVNPEKEPKPLDANDLTDYMPWWELYEDAVYTETMDDDESHNQKMVTHPTSYLRALDVPDARVNFNDPEYPSASWMLASAQEKVEEKNKRAAEKYRKLMAKRSRPVPESKYPTPQMADRRLHPEANIYIRPVKPADVEGISEIYNYYISNTIFATEFDERTIVQMAQRISDIVNAGLPYLVAVSKSNRSRANPGCVSEKIAGFVNLDDYCGQSSSYRYTFEMELFVHPGFVSKGIGKCLVDRLLEMVDTSYRARGGYEYVNDDTYLKTGPARVIKTILLNVQHENGEDLEADWRGKFLNACKFFRVGRFPKVGYKNDKVLDTSIFAHQTKEDIDPSARPTVAG</sequence>
<gene>
    <name evidence="3" type="ORF">AA0117_g4525</name>
    <name evidence="2" type="ORF">CC77DRAFT_189565</name>
</gene>
<name>A0A177DF60_ALTAL</name>
<dbReference type="EMBL" id="KV441483">
    <property type="protein sequence ID" value="OAG18425.1"/>
    <property type="molecule type" value="Genomic_DNA"/>
</dbReference>
<evidence type="ECO:0000313" key="5">
    <source>
        <dbReference type="Proteomes" id="UP000291422"/>
    </source>
</evidence>
<evidence type="ECO:0000256" key="1">
    <source>
        <dbReference type="SAM" id="MobiDB-lite"/>
    </source>
</evidence>
<dbReference type="OMA" id="MELFVHP"/>
<feature type="region of interest" description="Disordered" evidence="1">
    <location>
        <begin position="102"/>
        <end position="286"/>
    </location>
</feature>
<feature type="compositionally biased region" description="Low complexity" evidence="1">
    <location>
        <begin position="160"/>
        <end position="170"/>
    </location>
</feature>
<dbReference type="Gene3D" id="3.40.630.30">
    <property type="match status" value="1"/>
</dbReference>
<feature type="compositionally biased region" description="Polar residues" evidence="1">
    <location>
        <begin position="171"/>
        <end position="183"/>
    </location>
</feature>
<keyword evidence="4" id="KW-1185">Reference proteome</keyword>
<reference evidence="3" key="3">
    <citation type="journal article" date="2019" name="J. ISSAAS">
        <title>Genomics, evolutionary history and diagnostics of the Alternaria alternata species group including apple and Asian pear pathotypes.</title>
        <authorList>
            <person name="Armitage A.D."/>
            <person name="Cockerton H.M."/>
            <person name="Sreenivasaprasad S."/>
            <person name="Woodhall J."/>
            <person name="Lane C."/>
            <person name="Harrison R.J."/>
            <person name="Clarkson J.P."/>
        </authorList>
    </citation>
    <scope>NUCLEOTIDE SEQUENCE</scope>
    <source>
        <strain evidence="3">FERA 1177</strain>
    </source>
</reference>
<feature type="compositionally biased region" description="Polar residues" evidence="1">
    <location>
        <begin position="195"/>
        <end position="204"/>
    </location>
</feature>
<dbReference type="RefSeq" id="XP_018383846.1">
    <property type="nucleotide sequence ID" value="XM_018530547.1"/>
</dbReference>
<protein>
    <recommendedName>
        <fullName evidence="6">N-acetyltransferase domain-containing protein</fullName>
    </recommendedName>
</protein>